<evidence type="ECO:0000256" key="1">
    <source>
        <dbReference type="ARBA" id="ARBA00010458"/>
    </source>
</evidence>
<evidence type="ECO:0000259" key="4">
    <source>
        <dbReference type="PROSITE" id="PS51770"/>
    </source>
</evidence>
<dbReference type="InterPro" id="IPR029069">
    <property type="entry name" value="HotDog_dom_sf"/>
</dbReference>
<dbReference type="AlphaFoldDB" id="A0A844F397"/>
<dbReference type="InterPro" id="IPR040170">
    <property type="entry name" value="Cytosol_ACT"/>
</dbReference>
<accession>A0A844F397</accession>
<keyword evidence="2 3" id="KW-0378">Hydrolase</keyword>
<comment type="similarity">
    <text evidence="1">Belongs to the acyl coenzyme A hydrolase family.</text>
</comment>
<organism evidence="5 6">
    <name type="scientific">Clostridium scindens (strain JCM 10418 / VPI 12708)</name>
    <dbReference type="NCBI Taxonomy" id="29347"/>
    <lineage>
        <taxon>Bacteria</taxon>
        <taxon>Bacillati</taxon>
        <taxon>Bacillota</taxon>
        <taxon>Clostridia</taxon>
        <taxon>Lachnospirales</taxon>
        <taxon>Lachnospiraceae</taxon>
    </lineage>
</organism>
<dbReference type="GO" id="GO:0052816">
    <property type="term" value="F:long-chain fatty acyl-CoA hydrolase activity"/>
    <property type="evidence" value="ECO:0007669"/>
    <property type="project" value="TreeGrafter"/>
</dbReference>
<evidence type="ECO:0000256" key="2">
    <source>
        <dbReference type="ARBA" id="ARBA00022801"/>
    </source>
</evidence>
<evidence type="ECO:0000256" key="3">
    <source>
        <dbReference type="PROSITE-ProRule" id="PRU01106"/>
    </source>
</evidence>
<feature type="domain" description="HotDog ACOT-type" evidence="4">
    <location>
        <begin position="9"/>
        <end position="120"/>
    </location>
</feature>
<dbReference type="GO" id="GO:0005737">
    <property type="term" value="C:cytoplasm"/>
    <property type="evidence" value="ECO:0007669"/>
    <property type="project" value="TreeGrafter"/>
</dbReference>
<dbReference type="PANTHER" id="PTHR11049">
    <property type="entry name" value="ACYL COENZYME A THIOESTER HYDROLASE"/>
    <property type="match status" value="1"/>
</dbReference>
<gene>
    <name evidence="5" type="ORF">FYJ37_08340</name>
</gene>
<evidence type="ECO:0000313" key="5">
    <source>
        <dbReference type="EMBL" id="MSS40358.1"/>
    </source>
</evidence>
<dbReference type="Pfam" id="PF03061">
    <property type="entry name" value="4HBT"/>
    <property type="match status" value="1"/>
</dbReference>
<dbReference type="RefSeq" id="WP_004606670.1">
    <property type="nucleotide sequence ID" value="NZ_AP024846.1"/>
</dbReference>
<evidence type="ECO:0000313" key="6">
    <source>
        <dbReference type="Proteomes" id="UP000462363"/>
    </source>
</evidence>
<dbReference type="GO" id="GO:0006637">
    <property type="term" value="P:acyl-CoA metabolic process"/>
    <property type="evidence" value="ECO:0007669"/>
    <property type="project" value="TreeGrafter"/>
</dbReference>
<dbReference type="PROSITE" id="PS51770">
    <property type="entry name" value="HOTDOG_ACOT"/>
    <property type="match status" value="1"/>
</dbReference>
<sequence length="158" mass="18309">MSIKSKKVSETMVQTVHMVRPNHLNAAGRLFGGMLMQWIDEVAGLVGKRHTHMNVITASVDNLRFLRGAYQRDVVVIIGKVTYVGNTSMEVKVDTYKESLEGERTPINHAYFTMVALDENDKPTQVPRLELETDEEREEWERAKKRREIRMMRKEEGF</sequence>
<dbReference type="CDD" id="cd03442">
    <property type="entry name" value="BFIT_BACH"/>
    <property type="match status" value="1"/>
</dbReference>
<dbReference type="Gene3D" id="3.10.129.10">
    <property type="entry name" value="Hotdog Thioesterase"/>
    <property type="match status" value="1"/>
</dbReference>
<name>A0A844F397_CLOSV</name>
<dbReference type="InterPro" id="IPR033120">
    <property type="entry name" value="HOTDOG_ACOT"/>
</dbReference>
<reference evidence="5 6" key="1">
    <citation type="submission" date="2019-08" db="EMBL/GenBank/DDBJ databases">
        <title>In-depth cultivation of the pig gut microbiome towards novel bacterial diversity and tailored functional studies.</title>
        <authorList>
            <person name="Wylensek D."/>
            <person name="Hitch T.C.A."/>
            <person name="Clavel T."/>
        </authorList>
    </citation>
    <scope>NUCLEOTIDE SEQUENCE [LARGE SCALE GENOMIC DNA]</scope>
    <source>
        <strain evidence="5 6">BL-389-WT-3D</strain>
    </source>
</reference>
<comment type="caution">
    <text evidence="5">The sequence shown here is derived from an EMBL/GenBank/DDBJ whole genome shotgun (WGS) entry which is preliminary data.</text>
</comment>
<protein>
    <submittedName>
        <fullName evidence="5">Acyl-CoA thioesterase</fullName>
    </submittedName>
</protein>
<dbReference type="SUPFAM" id="SSF54637">
    <property type="entry name" value="Thioesterase/thiol ester dehydrase-isomerase"/>
    <property type="match status" value="1"/>
</dbReference>
<proteinExistence type="inferred from homology"/>
<dbReference type="GeneID" id="62697440"/>
<dbReference type="InterPro" id="IPR006683">
    <property type="entry name" value="Thioestr_dom"/>
</dbReference>
<dbReference type="EMBL" id="VUMB01000014">
    <property type="protein sequence ID" value="MSS40358.1"/>
    <property type="molecule type" value="Genomic_DNA"/>
</dbReference>
<dbReference type="Proteomes" id="UP000462363">
    <property type="component" value="Unassembled WGS sequence"/>
</dbReference>